<name>A0AAP0C559_9ASPA</name>
<reference evidence="2 3" key="1">
    <citation type="journal article" date="2022" name="Nat. Plants">
        <title>Genomes of leafy and leafless Platanthera orchids illuminate the evolution of mycoheterotrophy.</title>
        <authorList>
            <person name="Li M.H."/>
            <person name="Liu K.W."/>
            <person name="Li Z."/>
            <person name="Lu H.C."/>
            <person name="Ye Q.L."/>
            <person name="Zhang D."/>
            <person name="Wang J.Y."/>
            <person name="Li Y.F."/>
            <person name="Zhong Z.M."/>
            <person name="Liu X."/>
            <person name="Yu X."/>
            <person name="Liu D.K."/>
            <person name="Tu X.D."/>
            <person name="Liu B."/>
            <person name="Hao Y."/>
            <person name="Liao X.Y."/>
            <person name="Jiang Y.T."/>
            <person name="Sun W.H."/>
            <person name="Chen J."/>
            <person name="Chen Y.Q."/>
            <person name="Ai Y."/>
            <person name="Zhai J.W."/>
            <person name="Wu S.S."/>
            <person name="Zhou Z."/>
            <person name="Hsiao Y.Y."/>
            <person name="Wu W.L."/>
            <person name="Chen Y.Y."/>
            <person name="Lin Y.F."/>
            <person name="Hsu J.L."/>
            <person name="Li C.Y."/>
            <person name="Wang Z.W."/>
            <person name="Zhao X."/>
            <person name="Zhong W.Y."/>
            <person name="Ma X.K."/>
            <person name="Ma L."/>
            <person name="Huang J."/>
            <person name="Chen G.Z."/>
            <person name="Huang M.Z."/>
            <person name="Huang L."/>
            <person name="Peng D.H."/>
            <person name="Luo Y.B."/>
            <person name="Zou S.Q."/>
            <person name="Chen S.P."/>
            <person name="Lan S."/>
            <person name="Tsai W.C."/>
            <person name="Van de Peer Y."/>
            <person name="Liu Z.J."/>
        </authorList>
    </citation>
    <scope>NUCLEOTIDE SEQUENCE [LARGE SCALE GENOMIC DNA]</scope>
    <source>
        <strain evidence="2">Lor287</strain>
    </source>
</reference>
<comment type="caution">
    <text evidence="2">The sequence shown here is derived from an EMBL/GenBank/DDBJ whole genome shotgun (WGS) entry which is preliminary data.</text>
</comment>
<sequence length="578" mass="65062">MQALEDIPSNGQRFKRILRQSWASNLELYPLLDENLEQWPHLNELVQCCKVDWIKDESKYGRYGGETSFSFQNQIYEGFDTDIETEMRLACARDSKVDDANDDDDAPSTSGRPISESASHSSWLKDFQHFGDSPLPAYEPTFDWENERLLIFGQRIPEPLPTQCDSGLKISVKVLSLSLEAGLAEPFYGTICLYNRERREKLSEEFYFDVIPTEMQQASISTERVVFFSLDSPSTSVCLLIQLEKTATEEGGITSSVYSRKEPVNLNEKEKQKLQIWSRLMPYREPFCWAIVPLFENHNTSGGDAASPTSHLTPSMSGSISQDGIIEPAAKIPYDGKLPSCSIRNSVIVEVSNLNKVKENYIEDSLQGALRLEVDKFLANHAGSDNFSETGSATNDLNDIVGSGGPADGSDVHRNGSLKLNSFDRKKQRKSFLQMNAGIGPHYSNDEVVSVGLQMDLSLPVMKELAPHYLQDNVKERLDYLEDGKAVFRLRLRICSTLFPLNERIRDFFLEYDRHVLRTSPPWGSELLEAINSLKNVESSALLQFLQPILNMLLNLIGDGGETLQVAAFRAMVNILTR</sequence>
<dbReference type="AlphaFoldDB" id="A0AAP0C559"/>
<accession>A0AAP0C559</accession>
<feature type="compositionally biased region" description="Polar residues" evidence="1">
    <location>
        <begin position="107"/>
        <end position="120"/>
    </location>
</feature>
<dbReference type="GO" id="GO:0005085">
    <property type="term" value="F:guanyl-nucleotide exchange factor activity"/>
    <property type="evidence" value="ECO:0007669"/>
    <property type="project" value="InterPro"/>
</dbReference>
<feature type="region of interest" description="Disordered" evidence="1">
    <location>
        <begin position="300"/>
        <end position="320"/>
    </location>
</feature>
<evidence type="ECO:0000256" key="1">
    <source>
        <dbReference type="SAM" id="MobiDB-lite"/>
    </source>
</evidence>
<proteinExistence type="predicted"/>
<dbReference type="Proteomes" id="UP001418222">
    <property type="component" value="Unassembled WGS sequence"/>
</dbReference>
<gene>
    <name evidence="2" type="ORF">KSP39_PZI001329</name>
</gene>
<protein>
    <submittedName>
        <fullName evidence="2">Uncharacterized protein</fullName>
    </submittedName>
</protein>
<organism evidence="2 3">
    <name type="scientific">Platanthera zijinensis</name>
    <dbReference type="NCBI Taxonomy" id="2320716"/>
    <lineage>
        <taxon>Eukaryota</taxon>
        <taxon>Viridiplantae</taxon>
        <taxon>Streptophyta</taxon>
        <taxon>Embryophyta</taxon>
        <taxon>Tracheophyta</taxon>
        <taxon>Spermatophyta</taxon>
        <taxon>Magnoliopsida</taxon>
        <taxon>Liliopsida</taxon>
        <taxon>Asparagales</taxon>
        <taxon>Orchidaceae</taxon>
        <taxon>Orchidoideae</taxon>
        <taxon>Orchideae</taxon>
        <taxon>Orchidinae</taxon>
        <taxon>Platanthera</taxon>
    </lineage>
</organism>
<dbReference type="GO" id="GO:0007264">
    <property type="term" value="P:small GTPase-mediated signal transduction"/>
    <property type="evidence" value="ECO:0007669"/>
    <property type="project" value="InterPro"/>
</dbReference>
<keyword evidence="3" id="KW-1185">Reference proteome</keyword>
<dbReference type="PANTHER" id="PTHR23317:SF76">
    <property type="entry name" value="LD20667P"/>
    <property type="match status" value="1"/>
</dbReference>
<dbReference type="InterPro" id="IPR026791">
    <property type="entry name" value="DOCK"/>
</dbReference>
<evidence type="ECO:0000313" key="3">
    <source>
        <dbReference type="Proteomes" id="UP001418222"/>
    </source>
</evidence>
<dbReference type="PANTHER" id="PTHR23317">
    <property type="entry name" value="DEDICATOR OF CYTOKINESIS DOCK"/>
    <property type="match status" value="1"/>
</dbReference>
<feature type="region of interest" description="Disordered" evidence="1">
    <location>
        <begin position="94"/>
        <end position="120"/>
    </location>
</feature>
<evidence type="ECO:0000313" key="2">
    <source>
        <dbReference type="EMBL" id="KAK8957714.1"/>
    </source>
</evidence>
<dbReference type="EMBL" id="JBBWWQ010000001">
    <property type="protein sequence ID" value="KAK8957714.1"/>
    <property type="molecule type" value="Genomic_DNA"/>
</dbReference>